<evidence type="ECO:0000313" key="4">
    <source>
        <dbReference type="RefSeq" id="XP_005184280.1"/>
    </source>
</evidence>
<dbReference type="RefSeq" id="XP_005184280.1">
    <property type="nucleotide sequence ID" value="XM_005184223.3"/>
</dbReference>
<accession>A0A1I8MFL0</accession>
<reference evidence="4" key="2">
    <citation type="submission" date="2025-04" db="UniProtKB">
        <authorList>
            <consortium name="RefSeq"/>
        </authorList>
    </citation>
    <scope>IDENTIFICATION</scope>
    <source>
        <strain evidence="4">Aabys</strain>
    </source>
</reference>
<dbReference type="OrthoDB" id="19657at2759"/>
<dbReference type="GO" id="GO:0017171">
    <property type="term" value="F:serine hydrolase activity"/>
    <property type="evidence" value="ECO:0007669"/>
    <property type="project" value="TreeGrafter"/>
</dbReference>
<dbReference type="Pfam" id="PF12697">
    <property type="entry name" value="Abhydrolase_6"/>
    <property type="match status" value="1"/>
</dbReference>
<gene>
    <name evidence="2" type="primary">101900556</name>
    <name evidence="4" type="synonym">LOC101900556</name>
</gene>
<dbReference type="PANTHER" id="PTHR46331">
    <property type="entry name" value="VALACYCLOVIR HYDROLASE"/>
    <property type="match status" value="1"/>
</dbReference>
<dbReference type="Proteomes" id="UP001652621">
    <property type="component" value="Unplaced"/>
</dbReference>
<dbReference type="InterPro" id="IPR000073">
    <property type="entry name" value="AB_hydrolase_1"/>
</dbReference>
<feature type="domain" description="AB hydrolase-1" evidence="1">
    <location>
        <begin position="49"/>
        <end position="272"/>
    </location>
</feature>
<dbReference type="VEuPathDB" id="VectorBase:MDOMA2_014855"/>
<dbReference type="VEuPathDB" id="VectorBase:MDOA004395"/>
<dbReference type="KEGG" id="mde:101900556"/>
<dbReference type="SUPFAM" id="SSF53474">
    <property type="entry name" value="alpha/beta-Hydrolases"/>
    <property type="match status" value="1"/>
</dbReference>
<dbReference type="EnsemblMetazoa" id="MDOA004395-RA">
    <property type="protein sequence ID" value="MDOA004395-PA"/>
    <property type="gene ID" value="MDOA004395"/>
</dbReference>
<reference evidence="2" key="1">
    <citation type="submission" date="2020-05" db="UniProtKB">
        <authorList>
            <consortium name="EnsemblMetazoa"/>
        </authorList>
    </citation>
    <scope>IDENTIFICATION</scope>
    <source>
        <strain evidence="2">Aabys</strain>
    </source>
</reference>
<protein>
    <submittedName>
        <fullName evidence="4">Valacyclovir hydrolase</fullName>
    </submittedName>
</protein>
<dbReference type="AlphaFoldDB" id="A0A1I8MFL0"/>
<dbReference type="Gene3D" id="3.40.50.1820">
    <property type="entry name" value="alpha/beta hydrolase"/>
    <property type="match status" value="1"/>
</dbReference>
<dbReference type="GeneID" id="101900556"/>
<dbReference type="InterPro" id="IPR029058">
    <property type="entry name" value="AB_hydrolase_fold"/>
</dbReference>
<proteinExistence type="predicted"/>
<organism evidence="2">
    <name type="scientific">Musca domestica</name>
    <name type="common">House fly</name>
    <dbReference type="NCBI Taxonomy" id="7370"/>
    <lineage>
        <taxon>Eukaryota</taxon>
        <taxon>Metazoa</taxon>
        <taxon>Ecdysozoa</taxon>
        <taxon>Arthropoda</taxon>
        <taxon>Hexapoda</taxon>
        <taxon>Insecta</taxon>
        <taxon>Pterygota</taxon>
        <taxon>Neoptera</taxon>
        <taxon>Endopterygota</taxon>
        <taxon>Diptera</taxon>
        <taxon>Brachycera</taxon>
        <taxon>Muscomorpha</taxon>
        <taxon>Muscoidea</taxon>
        <taxon>Muscidae</taxon>
        <taxon>Musca</taxon>
    </lineage>
</organism>
<sequence length="281" mass="31932">MLQLRLKAFSSLVTLPRIVTKRFSHVEQKVNVNGININIVQCGNGDKSLLLMPGALGSAWTDFKPQIEKLPKLLPNYKIIAWDPPGYGMSIPPKRKWGLDVFHNDARCAVDLMTQLGRPKFSIIGWSGGGITGLIAAGTYINNVEKLIVCAAGAYLIPTEVKAFHGLRDVSQWSPSMREPMEKLYGPERFVELWNEWVDMLYTFQQENDGDFCRKEVSRITAPTLILRGNKDSMIAPEPMAYLRDHIKSARYYEFPDGKHNFHLRYVDEFNRLVADFLLAN</sequence>
<dbReference type="eggNOG" id="KOG2984">
    <property type="taxonomic scope" value="Eukaryota"/>
</dbReference>
<keyword evidence="3" id="KW-1185">Reference proteome</keyword>
<dbReference type="PANTHER" id="PTHR46331:SF2">
    <property type="entry name" value="VALACYCLOVIR HYDROLASE"/>
    <property type="match status" value="1"/>
</dbReference>
<name>A0A1I8MFL0_MUSDO</name>
<evidence type="ECO:0000313" key="2">
    <source>
        <dbReference type="EnsemblMetazoa" id="MDOA004395-PA"/>
    </source>
</evidence>
<keyword evidence="4" id="KW-0378">Hydrolase</keyword>
<dbReference type="STRING" id="7370.A0A1I8MFL0"/>
<evidence type="ECO:0000259" key="1">
    <source>
        <dbReference type="Pfam" id="PF12697"/>
    </source>
</evidence>
<evidence type="ECO:0000313" key="3">
    <source>
        <dbReference type="Proteomes" id="UP001652621"/>
    </source>
</evidence>